<dbReference type="AlphaFoldDB" id="A0AAV8PM21"/>
<dbReference type="EMBL" id="JAQQAF010000009">
    <property type="protein sequence ID" value="KAJ8458405.1"/>
    <property type="molecule type" value="Genomic_DNA"/>
</dbReference>
<reference evidence="2 3" key="1">
    <citation type="submission" date="2022-12" db="EMBL/GenBank/DDBJ databases">
        <title>Chromosome-scale assembly of the Ensete ventricosum genome.</title>
        <authorList>
            <person name="Dussert Y."/>
            <person name="Stocks J."/>
            <person name="Wendawek A."/>
            <person name="Woldeyes F."/>
            <person name="Nichols R.A."/>
            <person name="Borrell J.S."/>
        </authorList>
    </citation>
    <scope>NUCLEOTIDE SEQUENCE [LARGE SCALE GENOMIC DNA]</scope>
    <source>
        <strain evidence="3">cv. Maze</strain>
        <tissue evidence="2">Seeds</tissue>
    </source>
</reference>
<feature type="region of interest" description="Disordered" evidence="1">
    <location>
        <begin position="362"/>
        <end position="384"/>
    </location>
</feature>
<keyword evidence="3" id="KW-1185">Reference proteome</keyword>
<name>A0AAV8PM21_ENSVE</name>
<organism evidence="2 3">
    <name type="scientific">Ensete ventricosum</name>
    <name type="common">Abyssinian banana</name>
    <name type="synonym">Musa ensete</name>
    <dbReference type="NCBI Taxonomy" id="4639"/>
    <lineage>
        <taxon>Eukaryota</taxon>
        <taxon>Viridiplantae</taxon>
        <taxon>Streptophyta</taxon>
        <taxon>Embryophyta</taxon>
        <taxon>Tracheophyta</taxon>
        <taxon>Spermatophyta</taxon>
        <taxon>Magnoliopsida</taxon>
        <taxon>Liliopsida</taxon>
        <taxon>Zingiberales</taxon>
        <taxon>Musaceae</taxon>
        <taxon>Ensete</taxon>
    </lineage>
</organism>
<sequence length="565" mass="63420">MAATFLLGLEMDISFEDGKRLWSLMWNKEELITRKRRFLMGSASTSEGSPKKLKKPKLLTESYLLESYVRNDDLLSTQLTNIIGNPINYHDDKFLHNTPTSSLCLSSVSNMLEELDEMSYQELTATSRKLRGVSLFPEFPPARCTGNRGLLIKRVKKRFHKLLSKLKDGDALPEPLVKALTVDLHNDIMNALWLLPKVKHDELKALHTLMDPKAEVPLKCFRNALRKYLMEYLFECSETSITQEALRTIDFINRKMHSQTLVFSKETIQEEVEAALIMSRRLKQMISSVFSERIDKQCHVGFGNDKNINSSNMVGTYYFMGLGDNEHEHMYSSCSNYEADATGESGPGVSRSFITSSNSLLLTGTGNETSGNSSRKPEVEHDDDIDIRKPCIEESEKLTPERTSQNTGNMGVKSVEEICDGTTLVAYKVIGSMLDKFLKTEGIDADMSTRIYLNSGSSASADLQGAKNILKTSKEGMRSIIFVRTVEELIPSLTKRLGPLGVAAIELSKASASYIAAFVPESMVFLPVHRSFIVTRMHNLSPLQDGVSFSVSRWHSIGIRFLVEF</sequence>
<evidence type="ECO:0000313" key="2">
    <source>
        <dbReference type="EMBL" id="KAJ8458405.1"/>
    </source>
</evidence>
<evidence type="ECO:0000256" key="1">
    <source>
        <dbReference type="SAM" id="MobiDB-lite"/>
    </source>
</evidence>
<dbReference type="PANTHER" id="PTHR36071">
    <property type="entry name" value="DNA DOUBLE-STRAND BREAK REPAIR PROTEIN"/>
    <property type="match status" value="1"/>
</dbReference>
<comment type="caution">
    <text evidence="2">The sequence shown here is derived from an EMBL/GenBank/DDBJ whole genome shotgun (WGS) entry which is preliminary data.</text>
</comment>
<gene>
    <name evidence="2" type="ORF">OPV22_031331</name>
</gene>
<protein>
    <submittedName>
        <fullName evidence="2">Uncharacterized protein</fullName>
    </submittedName>
</protein>
<feature type="compositionally biased region" description="Polar residues" evidence="1">
    <location>
        <begin position="362"/>
        <end position="374"/>
    </location>
</feature>
<evidence type="ECO:0000313" key="3">
    <source>
        <dbReference type="Proteomes" id="UP001222027"/>
    </source>
</evidence>
<dbReference type="Proteomes" id="UP001222027">
    <property type="component" value="Unassembled WGS sequence"/>
</dbReference>
<dbReference type="PANTHER" id="PTHR36071:SF1">
    <property type="entry name" value="DNA DOUBLE-STRAND BREAK REPAIR PROTEIN"/>
    <property type="match status" value="1"/>
</dbReference>
<proteinExistence type="predicted"/>
<accession>A0AAV8PM21</accession>